<evidence type="ECO:0000313" key="2">
    <source>
        <dbReference type="EMBL" id="USP03633.1"/>
    </source>
</evidence>
<reference evidence="2" key="1">
    <citation type="journal article" date="2022" name="Proc. Natl. Acad. Sci. U.S.A.">
        <title>Identification of the Bartonella autotransporter CFA as a protective antigen and hypervariable target of neutralizing antibodies in mice.</title>
        <authorList>
            <person name="Siewert L.K."/>
            <person name="Korotaev A."/>
            <person name="Sedzicki J."/>
            <person name="Fromm K."/>
            <person name="Pinschewer D.D."/>
            <person name="Dehio C."/>
        </authorList>
    </citation>
    <scope>NUCLEOTIDE SEQUENCE</scope>
    <source>
        <strain evidence="2">IBS296</strain>
    </source>
</reference>
<dbReference type="InterPro" id="IPR036388">
    <property type="entry name" value="WH-like_DNA-bd_sf"/>
</dbReference>
<dbReference type="InterPro" id="IPR013216">
    <property type="entry name" value="Methyltransf_11"/>
</dbReference>
<dbReference type="SMART" id="SM00418">
    <property type="entry name" value="HTH_ARSR"/>
    <property type="match status" value="1"/>
</dbReference>
<dbReference type="InterPro" id="IPR036390">
    <property type="entry name" value="WH_DNA-bd_sf"/>
</dbReference>
<feature type="domain" description="HTH arsR-type" evidence="1">
    <location>
        <begin position="2"/>
        <end position="101"/>
    </location>
</feature>
<dbReference type="SUPFAM" id="SSF46785">
    <property type="entry name" value="Winged helix' DNA-binding domain"/>
    <property type="match status" value="1"/>
</dbReference>
<dbReference type="SUPFAM" id="SSF53335">
    <property type="entry name" value="S-adenosyl-L-methionine-dependent methyltransferases"/>
    <property type="match status" value="1"/>
</dbReference>
<dbReference type="GO" id="GO:0003700">
    <property type="term" value="F:DNA-binding transcription factor activity"/>
    <property type="evidence" value="ECO:0007669"/>
    <property type="project" value="InterPro"/>
</dbReference>
<proteinExistence type="predicted"/>
<dbReference type="GO" id="GO:0032259">
    <property type="term" value="P:methylation"/>
    <property type="evidence" value="ECO:0007669"/>
    <property type="project" value="UniProtKB-KW"/>
</dbReference>
<keyword evidence="2" id="KW-0489">Methyltransferase</keyword>
<dbReference type="RefSeq" id="WP_078692083.1">
    <property type="nucleotide sequence ID" value="NZ_CP083444.1"/>
</dbReference>
<evidence type="ECO:0000313" key="3">
    <source>
        <dbReference type="Proteomes" id="UP001056980"/>
    </source>
</evidence>
<dbReference type="CDD" id="cd02440">
    <property type="entry name" value="AdoMet_MTases"/>
    <property type="match status" value="1"/>
</dbReference>
<dbReference type="InterPro" id="IPR001845">
    <property type="entry name" value="HTH_ArsR_DNA-bd_dom"/>
</dbReference>
<dbReference type="InterPro" id="IPR029063">
    <property type="entry name" value="SAM-dependent_MTases_sf"/>
</dbReference>
<dbReference type="EMBL" id="CP083444">
    <property type="protein sequence ID" value="USP03633.1"/>
    <property type="molecule type" value="Genomic_DNA"/>
</dbReference>
<dbReference type="Pfam" id="PF08241">
    <property type="entry name" value="Methyltransf_11"/>
    <property type="match status" value="1"/>
</dbReference>
<dbReference type="PRINTS" id="PR00778">
    <property type="entry name" value="HTHARSR"/>
</dbReference>
<dbReference type="KEGG" id="btay:LAJ60_03060"/>
<name>A0A9Q8YZ21_BARTA</name>
<keyword evidence="2" id="KW-0808">Transferase</keyword>
<dbReference type="GO" id="GO:0008757">
    <property type="term" value="F:S-adenosylmethionine-dependent methyltransferase activity"/>
    <property type="evidence" value="ECO:0007669"/>
    <property type="project" value="InterPro"/>
</dbReference>
<dbReference type="PROSITE" id="PS50987">
    <property type="entry name" value="HTH_ARSR_2"/>
    <property type="match status" value="1"/>
</dbReference>
<dbReference type="InterPro" id="IPR011991">
    <property type="entry name" value="ArsR-like_HTH"/>
</dbReference>
<protein>
    <submittedName>
        <fullName evidence="2">Methyltransferase domain-containing protein</fullName>
    </submittedName>
</protein>
<dbReference type="Gene3D" id="1.10.10.10">
    <property type="entry name" value="Winged helix-like DNA-binding domain superfamily/Winged helix DNA-binding domain"/>
    <property type="match status" value="1"/>
</dbReference>
<accession>A0A9Q8YZ21</accession>
<dbReference type="Proteomes" id="UP001056980">
    <property type="component" value="Chromosome"/>
</dbReference>
<dbReference type="CDD" id="cd00090">
    <property type="entry name" value="HTH_ARSR"/>
    <property type="match status" value="1"/>
</dbReference>
<dbReference type="Gene3D" id="3.40.50.150">
    <property type="entry name" value="Vaccinia Virus protein VP39"/>
    <property type="match status" value="1"/>
</dbReference>
<gene>
    <name evidence="2" type="ORF">LAJ60_03060</name>
</gene>
<organism evidence="2 3">
    <name type="scientific">Bartonella taylorii</name>
    <dbReference type="NCBI Taxonomy" id="33046"/>
    <lineage>
        <taxon>Bacteria</taxon>
        <taxon>Pseudomonadati</taxon>
        <taxon>Pseudomonadota</taxon>
        <taxon>Alphaproteobacteria</taxon>
        <taxon>Hyphomicrobiales</taxon>
        <taxon>Bartonellaceae</taxon>
        <taxon>Bartonella</taxon>
    </lineage>
</organism>
<dbReference type="AlphaFoldDB" id="A0A9Q8YZ21"/>
<dbReference type="Pfam" id="PF01022">
    <property type="entry name" value="HTH_5"/>
    <property type="match status" value="1"/>
</dbReference>
<evidence type="ECO:0000259" key="1">
    <source>
        <dbReference type="PROSITE" id="PS50987"/>
    </source>
</evidence>
<sequence length="312" mass="36307">MKKIVSLDAMIMLLKTMAETSRLRVLVLLCHENLTISDFTFILGQSQSRVLWHLRLLYEARLIECYQMGDRIYFKLCHDCWGKNIVMAALSALSKHDVKLVHDLARLVEVKKQRRKKGKKYFLKNKAQWDEFRFSHIADHVVESALLEIVGDKPFDTMLGIGIDPDPILKLFSSLYTRAFEVVLDSDVLHLSIRDTTFDLVIFHWALHFLENPEMALNEVARVLRPHGRLLIVDFVRYAAEFSYSYHADMHLGFSDAQIEQWLKDAGLILEQTVCLAPMQNENNERLMVTLWLARDSRLLVDDNKDKELEFA</sequence>